<accession>A0A1H8MWR6</accession>
<dbReference type="AlphaFoldDB" id="A0A1H8MWR6"/>
<dbReference type="EMBL" id="FODV01000001">
    <property type="protein sequence ID" value="SEO21719.1"/>
    <property type="molecule type" value="Genomic_DNA"/>
</dbReference>
<gene>
    <name evidence="1" type="ORF">SAMN04487948_101144</name>
</gene>
<evidence type="ECO:0000313" key="1">
    <source>
        <dbReference type="EMBL" id="SEO21719.1"/>
    </source>
</evidence>
<dbReference type="RefSeq" id="WP_089820547.1">
    <property type="nucleotide sequence ID" value="NZ_FODV01000001.1"/>
</dbReference>
<organism evidence="1 2">
    <name type="scientific">Halogranum amylolyticum</name>
    <dbReference type="NCBI Taxonomy" id="660520"/>
    <lineage>
        <taxon>Archaea</taxon>
        <taxon>Methanobacteriati</taxon>
        <taxon>Methanobacteriota</taxon>
        <taxon>Stenosarchaea group</taxon>
        <taxon>Halobacteria</taxon>
        <taxon>Halobacteriales</taxon>
        <taxon>Haloferacaceae</taxon>
    </lineage>
</organism>
<protein>
    <recommendedName>
        <fullName evidence="3">ATP-grasp domain-containing protein</fullName>
    </recommendedName>
</protein>
<proteinExistence type="predicted"/>
<reference evidence="2" key="1">
    <citation type="submission" date="2016-10" db="EMBL/GenBank/DDBJ databases">
        <authorList>
            <person name="Varghese N."/>
            <person name="Submissions S."/>
        </authorList>
    </citation>
    <scope>NUCLEOTIDE SEQUENCE [LARGE SCALE GENOMIC DNA]</scope>
    <source>
        <strain evidence="2">CGMCC 1.10121</strain>
    </source>
</reference>
<dbReference type="Gene3D" id="3.30.470.20">
    <property type="entry name" value="ATP-grasp fold, B domain"/>
    <property type="match status" value="1"/>
</dbReference>
<dbReference type="SUPFAM" id="SSF56059">
    <property type="entry name" value="Glutathione synthetase ATP-binding domain-like"/>
    <property type="match status" value="1"/>
</dbReference>
<dbReference type="OrthoDB" id="225423at2157"/>
<keyword evidence="2" id="KW-1185">Reference proteome</keyword>
<name>A0A1H8MWR6_9EURY</name>
<evidence type="ECO:0008006" key="3">
    <source>
        <dbReference type="Google" id="ProtNLM"/>
    </source>
</evidence>
<dbReference type="Proteomes" id="UP000199126">
    <property type="component" value="Unassembled WGS sequence"/>
</dbReference>
<sequence length="242" mass="26584">MTVASGPIGIGCRVDHPVFSVVADRLRGRGFEVRFLDPDRRVGDETLRTLSLLVTKSTTPTTVRTLLAAERRGVPTWNSATGVMACVSRLSALCALESVGFRVPTVYPARPAAGDYVAKSRYHWGYPPRLNGEGEIYEGLLPCDPVDFKYYVVDDGAEYRAVTLRATSKLFGSKEILGRSTPRPDYVDGIRRLMERLEMRALGVDFVETDEDYYAVDVNPCPSFARTGLEGALVASIVSAVR</sequence>
<evidence type="ECO:0000313" key="2">
    <source>
        <dbReference type="Proteomes" id="UP000199126"/>
    </source>
</evidence>